<dbReference type="EMBL" id="SJPF01000009">
    <property type="protein sequence ID" value="TWT29274.1"/>
    <property type="molecule type" value="Genomic_DNA"/>
</dbReference>
<protein>
    <submittedName>
        <fullName evidence="1">Uncharacterized protein</fullName>
    </submittedName>
</protein>
<reference evidence="1 2" key="1">
    <citation type="submission" date="2019-02" db="EMBL/GenBank/DDBJ databases">
        <title>Deep-cultivation of Planctomycetes and their phenomic and genomic characterization uncovers novel biology.</title>
        <authorList>
            <person name="Wiegand S."/>
            <person name="Jogler M."/>
            <person name="Boedeker C."/>
            <person name="Pinto D."/>
            <person name="Vollmers J."/>
            <person name="Rivas-Marin E."/>
            <person name="Kohn T."/>
            <person name="Peeters S.H."/>
            <person name="Heuer A."/>
            <person name="Rast P."/>
            <person name="Oberbeckmann S."/>
            <person name="Bunk B."/>
            <person name="Jeske O."/>
            <person name="Meyerdierks A."/>
            <person name="Storesund J.E."/>
            <person name="Kallscheuer N."/>
            <person name="Luecker S."/>
            <person name="Lage O.M."/>
            <person name="Pohl T."/>
            <person name="Merkel B.J."/>
            <person name="Hornburger P."/>
            <person name="Mueller R.-W."/>
            <person name="Bruemmer F."/>
            <person name="Labrenz M."/>
            <person name="Spormann A.M."/>
            <person name="Op Den Camp H."/>
            <person name="Overmann J."/>
            <person name="Amann R."/>
            <person name="Jetten M.S.M."/>
            <person name="Mascher T."/>
            <person name="Medema M.H."/>
            <person name="Devos D.P."/>
            <person name="Kaster A.-K."/>
            <person name="Ovreas L."/>
            <person name="Rohde M."/>
            <person name="Galperin M.Y."/>
            <person name="Jogler C."/>
        </authorList>
    </citation>
    <scope>NUCLEOTIDE SEQUENCE [LARGE SCALE GENOMIC DNA]</scope>
    <source>
        <strain evidence="1 2">Enr8</strain>
    </source>
</reference>
<name>A0A5C5USC3_9BACT</name>
<accession>A0A5C5USC3</accession>
<comment type="caution">
    <text evidence="1">The sequence shown here is derived from an EMBL/GenBank/DDBJ whole genome shotgun (WGS) entry which is preliminary data.</text>
</comment>
<organism evidence="1 2">
    <name type="scientific">Blastopirellula retiformator</name>
    <dbReference type="NCBI Taxonomy" id="2527970"/>
    <lineage>
        <taxon>Bacteria</taxon>
        <taxon>Pseudomonadati</taxon>
        <taxon>Planctomycetota</taxon>
        <taxon>Planctomycetia</taxon>
        <taxon>Pirellulales</taxon>
        <taxon>Pirellulaceae</taxon>
        <taxon>Blastopirellula</taxon>
    </lineage>
</organism>
<proteinExistence type="predicted"/>
<dbReference type="AlphaFoldDB" id="A0A5C5USC3"/>
<keyword evidence="2" id="KW-1185">Reference proteome</keyword>
<evidence type="ECO:0000313" key="1">
    <source>
        <dbReference type="EMBL" id="TWT29274.1"/>
    </source>
</evidence>
<sequence length="188" mass="20965">MILPLGDFAPSARSGAKVSRAAESVACKLQVVYRLGLRCLVALATFFGRCLLECMRCFSRVRRARFFAGDRRAERKVCGDNKLRRFSPQGDAGGQKKKCAVQSTTFEKNESVRSSSQPQGIGCVWTHREPAVSPSDTFAWQRNRVGVCVTTRVLEAPMRQVGGASRRTLPENKLTASVVRWLVGRREW</sequence>
<dbReference type="Proteomes" id="UP000318878">
    <property type="component" value="Unassembled WGS sequence"/>
</dbReference>
<evidence type="ECO:0000313" key="2">
    <source>
        <dbReference type="Proteomes" id="UP000318878"/>
    </source>
</evidence>
<gene>
    <name evidence="1" type="ORF">Enr8_50750</name>
</gene>